<keyword evidence="2" id="KW-0347">Helicase</keyword>
<accession>A0A3D9V237</accession>
<dbReference type="GO" id="GO:0006281">
    <property type="term" value="P:DNA repair"/>
    <property type="evidence" value="ECO:0007669"/>
    <property type="project" value="UniProtKB-KW"/>
</dbReference>
<dbReference type="Pfam" id="PF12705">
    <property type="entry name" value="PDDEXK_1"/>
    <property type="match status" value="1"/>
</dbReference>
<keyword evidence="6" id="KW-1185">Reference proteome</keyword>
<comment type="caution">
    <text evidence="5">The sequence shown here is derived from an EMBL/GenBank/DDBJ whole genome shotgun (WGS) entry which is preliminary data.</text>
</comment>
<organism evidence="5 6">
    <name type="scientific">Thermasporomyces composti</name>
    <dbReference type="NCBI Taxonomy" id="696763"/>
    <lineage>
        <taxon>Bacteria</taxon>
        <taxon>Bacillati</taxon>
        <taxon>Actinomycetota</taxon>
        <taxon>Actinomycetes</taxon>
        <taxon>Propionibacteriales</taxon>
        <taxon>Nocardioidaceae</taxon>
        <taxon>Thermasporomyces</taxon>
    </lineage>
</organism>
<evidence type="ECO:0000256" key="3">
    <source>
        <dbReference type="ARBA" id="ARBA00023204"/>
    </source>
</evidence>
<evidence type="ECO:0000259" key="4">
    <source>
        <dbReference type="Pfam" id="PF12705"/>
    </source>
</evidence>
<dbReference type="GO" id="GO:0004386">
    <property type="term" value="F:helicase activity"/>
    <property type="evidence" value="ECO:0007669"/>
    <property type="project" value="UniProtKB-KW"/>
</dbReference>
<sequence length="291" mass="32491">MTAPQQLGFDAMPRRLFRATPTRLMSWLDCPRRYRFSYLERPTPPKGPPWAHNSVGAAVHTALAGWWRLPPDERTPNAAGDLLVRSWIDEGFRDAAQSLRWRDYTRGMVERYVAELDPLDEPVGVERTVALTTSTLALSGRVDRIDERVLDDGQGVELVVVDYKTGRRTLTTADARTSLALAIYAAAASRTLRRPCRRVELHHLPTGAVVAWDHTPESLARHLSRADSIGEEAAAAEEAYARGLSPSEQDELFPPRPGPQCQWCDFAAHCPEGRRAYPTRLPWDGLDSTVG</sequence>
<dbReference type="InterPro" id="IPR038726">
    <property type="entry name" value="PDDEXK_AddAB-type"/>
</dbReference>
<dbReference type="RefSeq" id="WP_115849308.1">
    <property type="nucleotide sequence ID" value="NZ_QTUC01000001.1"/>
</dbReference>
<evidence type="ECO:0000256" key="2">
    <source>
        <dbReference type="ARBA" id="ARBA00022806"/>
    </source>
</evidence>
<keyword evidence="2" id="KW-0547">Nucleotide-binding</keyword>
<dbReference type="InterPro" id="IPR011604">
    <property type="entry name" value="PDDEXK-like_dom_sf"/>
</dbReference>
<keyword evidence="1" id="KW-0227">DNA damage</keyword>
<dbReference type="AlphaFoldDB" id="A0A3D9V237"/>
<evidence type="ECO:0000256" key="1">
    <source>
        <dbReference type="ARBA" id="ARBA00022763"/>
    </source>
</evidence>
<dbReference type="Gene3D" id="3.90.320.10">
    <property type="match status" value="1"/>
</dbReference>
<dbReference type="OrthoDB" id="9791397at2"/>
<keyword evidence="5" id="KW-0540">Nuclease</keyword>
<keyword evidence="3" id="KW-0234">DNA repair</keyword>
<protein>
    <submittedName>
        <fullName evidence="5">RecB family exonuclease</fullName>
    </submittedName>
</protein>
<feature type="domain" description="PD-(D/E)XK endonuclease-like" evidence="4">
    <location>
        <begin position="19"/>
        <end position="271"/>
    </location>
</feature>
<dbReference type="EMBL" id="QTUC01000001">
    <property type="protein sequence ID" value="REF35539.1"/>
    <property type="molecule type" value="Genomic_DNA"/>
</dbReference>
<evidence type="ECO:0000313" key="5">
    <source>
        <dbReference type="EMBL" id="REF35539.1"/>
    </source>
</evidence>
<gene>
    <name evidence="5" type="ORF">DFJ64_0920</name>
</gene>
<evidence type="ECO:0000313" key="6">
    <source>
        <dbReference type="Proteomes" id="UP000256485"/>
    </source>
</evidence>
<keyword evidence="5" id="KW-0269">Exonuclease</keyword>
<proteinExistence type="predicted"/>
<name>A0A3D9V237_THECX</name>
<dbReference type="Proteomes" id="UP000256485">
    <property type="component" value="Unassembled WGS sequence"/>
</dbReference>
<keyword evidence="5" id="KW-0378">Hydrolase</keyword>
<reference evidence="5 6" key="1">
    <citation type="submission" date="2018-08" db="EMBL/GenBank/DDBJ databases">
        <title>Sequencing the genomes of 1000 actinobacteria strains.</title>
        <authorList>
            <person name="Klenk H.-P."/>
        </authorList>
    </citation>
    <scope>NUCLEOTIDE SEQUENCE [LARGE SCALE GENOMIC DNA]</scope>
    <source>
        <strain evidence="5 6">DSM 22891</strain>
    </source>
</reference>
<dbReference type="GO" id="GO:0004527">
    <property type="term" value="F:exonuclease activity"/>
    <property type="evidence" value="ECO:0007669"/>
    <property type="project" value="UniProtKB-KW"/>
</dbReference>
<keyword evidence="2" id="KW-0067">ATP-binding</keyword>